<evidence type="ECO:0008006" key="2">
    <source>
        <dbReference type="Google" id="ProtNLM"/>
    </source>
</evidence>
<accession>A0A0F8ZSW7</accession>
<dbReference type="InterPro" id="IPR043502">
    <property type="entry name" value="DNA/RNA_pol_sf"/>
</dbReference>
<organism evidence="1">
    <name type="scientific">marine sediment metagenome</name>
    <dbReference type="NCBI Taxonomy" id="412755"/>
    <lineage>
        <taxon>unclassified sequences</taxon>
        <taxon>metagenomes</taxon>
        <taxon>ecological metagenomes</taxon>
    </lineage>
</organism>
<gene>
    <name evidence="1" type="ORF">LCGC14_2998380</name>
</gene>
<dbReference type="Gene3D" id="1.10.150.20">
    <property type="entry name" value="5' to 3' exonuclease, C-terminal subdomain"/>
    <property type="match status" value="1"/>
</dbReference>
<reference evidence="1" key="1">
    <citation type="journal article" date="2015" name="Nature">
        <title>Complex archaea that bridge the gap between prokaryotes and eukaryotes.</title>
        <authorList>
            <person name="Spang A."/>
            <person name="Saw J.H."/>
            <person name="Jorgensen S.L."/>
            <person name="Zaremba-Niedzwiedzka K."/>
            <person name="Martijn J."/>
            <person name="Lind A.E."/>
            <person name="van Eijk R."/>
            <person name="Schleper C."/>
            <person name="Guy L."/>
            <person name="Ettema T.J."/>
        </authorList>
    </citation>
    <scope>NUCLEOTIDE SEQUENCE</scope>
</reference>
<dbReference type="AlphaFoldDB" id="A0A0F8ZSW7"/>
<sequence>PKFWTDLEKAFKFAARYPGRVKEIQHGIKFWSESKTVHMQLPSGRVMRYQDVRISAASGQIHWKYGTLWGGGICENIVQAASRDLIAENILALTDRGIKVALTVHDSILSVVCEGDVDETREVYQEIMSKPAEWCPGLPLAVEIDAGKRYG</sequence>
<dbReference type="Gene3D" id="3.30.70.370">
    <property type="match status" value="1"/>
</dbReference>
<comment type="caution">
    <text evidence="1">The sequence shown here is derived from an EMBL/GenBank/DDBJ whole genome shotgun (WGS) entry which is preliminary data.</text>
</comment>
<proteinExistence type="predicted"/>
<feature type="non-terminal residue" evidence="1">
    <location>
        <position position="1"/>
    </location>
</feature>
<evidence type="ECO:0000313" key="1">
    <source>
        <dbReference type="EMBL" id="KKK63031.1"/>
    </source>
</evidence>
<dbReference type="EMBL" id="LAZR01061710">
    <property type="protein sequence ID" value="KKK63031.1"/>
    <property type="molecule type" value="Genomic_DNA"/>
</dbReference>
<name>A0A0F8ZSW7_9ZZZZ</name>
<dbReference type="SUPFAM" id="SSF56672">
    <property type="entry name" value="DNA/RNA polymerases"/>
    <property type="match status" value="1"/>
</dbReference>
<protein>
    <recommendedName>
        <fullName evidence="2">DNA-directed DNA polymerase family A palm domain-containing protein</fullName>
    </recommendedName>
</protein>